<dbReference type="InterPro" id="IPR003953">
    <property type="entry name" value="FAD-dep_OxRdtase_2_FAD-bd"/>
</dbReference>
<dbReference type="GO" id="GO:0008987">
    <property type="term" value="F:quinolinate synthetase A activity"/>
    <property type="evidence" value="ECO:0007669"/>
    <property type="project" value="InterPro"/>
</dbReference>
<gene>
    <name evidence="25" type="ORF">G195_005624</name>
</gene>
<dbReference type="SUPFAM" id="SSF53067">
    <property type="entry name" value="Actin-like ATPase domain"/>
    <property type="match status" value="2"/>
</dbReference>
<keyword evidence="12" id="KW-0808">Transferase</keyword>
<dbReference type="Gene3D" id="3.40.50.10800">
    <property type="entry name" value="NadA-like"/>
    <property type="match status" value="1"/>
</dbReference>
<comment type="caution">
    <text evidence="25">The sequence shown here is derived from an EMBL/GenBank/DDBJ whole genome shotgun (WGS) entry which is preliminary data.</text>
</comment>
<evidence type="ECO:0000256" key="23">
    <source>
        <dbReference type="ARBA" id="ARBA00023284"/>
    </source>
</evidence>
<keyword evidence="23" id="KW-0676">Redox-active center</keyword>
<comment type="similarity">
    <text evidence="5">Belongs to the FAD-dependent oxidoreductase 2 family. NadB subfamily.</text>
</comment>
<comment type="similarity">
    <text evidence="6">Belongs to the NadC/ModD family.</text>
</comment>
<dbReference type="InterPro" id="IPR043129">
    <property type="entry name" value="ATPase_NBD"/>
</dbReference>
<evidence type="ECO:0000256" key="14">
    <source>
        <dbReference type="ARBA" id="ARBA00022777"/>
    </source>
</evidence>
<evidence type="ECO:0000256" key="9">
    <source>
        <dbReference type="ARBA" id="ARBA00022630"/>
    </source>
</evidence>
<evidence type="ECO:0000256" key="3">
    <source>
        <dbReference type="ARBA" id="ARBA00004496"/>
    </source>
</evidence>
<keyword evidence="19" id="KW-0173">Coenzyme A biosynthesis</keyword>
<dbReference type="Gene3D" id="3.55.30.10">
    <property type="entry name" value="Hsp33 domain"/>
    <property type="match status" value="1"/>
</dbReference>
<keyword evidence="9" id="KW-0285">Flavoprotein</keyword>
<keyword evidence="18" id="KW-0630">Potassium</keyword>
<evidence type="ECO:0000256" key="4">
    <source>
        <dbReference type="ARBA" id="ARBA00004950"/>
    </source>
</evidence>
<comment type="subcellular location">
    <subcellularLocation>
        <location evidence="3">Cytoplasm</location>
    </subcellularLocation>
</comment>
<dbReference type="Gene3D" id="3.90.700.10">
    <property type="entry name" value="Succinate dehydrogenase/fumarate reductase flavoprotein, catalytic domain"/>
    <property type="match status" value="1"/>
</dbReference>
<accession>A0A8J4SIH0</accession>
<comment type="cofactor">
    <cofactor evidence="2">
        <name>FAD</name>
        <dbReference type="ChEBI" id="CHEBI:57692"/>
    </cofactor>
</comment>
<dbReference type="CDD" id="cd00498">
    <property type="entry name" value="Hsp33"/>
    <property type="match status" value="1"/>
</dbReference>
<keyword evidence="13" id="KW-0547">Nucleotide-binding</keyword>
<evidence type="ECO:0000256" key="19">
    <source>
        <dbReference type="ARBA" id="ARBA00022993"/>
    </source>
</evidence>
<evidence type="ECO:0000256" key="2">
    <source>
        <dbReference type="ARBA" id="ARBA00001974"/>
    </source>
</evidence>
<dbReference type="NCBIfam" id="NF009855">
    <property type="entry name" value="PRK13321.1"/>
    <property type="match status" value="1"/>
</dbReference>
<dbReference type="SUPFAM" id="SSF118352">
    <property type="entry name" value="HSP33 redox switch-like"/>
    <property type="match status" value="1"/>
</dbReference>
<dbReference type="NCBIfam" id="NF009847">
    <property type="entry name" value="PRK13318.1-5"/>
    <property type="match status" value="1"/>
</dbReference>
<dbReference type="NCBIfam" id="TIGR00671">
    <property type="entry name" value="baf"/>
    <property type="match status" value="1"/>
</dbReference>
<dbReference type="GO" id="GO:0005737">
    <property type="term" value="C:cytoplasm"/>
    <property type="evidence" value="ECO:0007669"/>
    <property type="project" value="UniProtKB-SubCell"/>
</dbReference>
<feature type="domain" description="FAD-dependent oxidoreductase 2 FAD-binding" evidence="24">
    <location>
        <begin position="102"/>
        <end position="360"/>
    </location>
</feature>
<evidence type="ECO:0000256" key="11">
    <source>
        <dbReference type="ARBA" id="ARBA00022676"/>
    </source>
</evidence>
<dbReference type="HAMAP" id="MF_01274">
    <property type="entry name" value="Pantothen_kinase_3"/>
    <property type="match status" value="1"/>
</dbReference>
<dbReference type="GO" id="GO:0051539">
    <property type="term" value="F:4 iron, 4 sulfur cluster binding"/>
    <property type="evidence" value="ECO:0007669"/>
    <property type="project" value="InterPro"/>
</dbReference>
<dbReference type="Proteomes" id="UP000702964">
    <property type="component" value="Unassembled WGS sequence"/>
</dbReference>
<dbReference type="AlphaFoldDB" id="A0A8J4SIH0"/>
<reference evidence="25" key="2">
    <citation type="submission" date="2020-02" db="EMBL/GenBank/DDBJ databases">
        <authorList>
            <person name="Studholme D.J."/>
        </authorList>
    </citation>
    <scope>NUCLEOTIDE SEQUENCE</scope>
    <source>
        <strain evidence="25">00238/432</strain>
    </source>
</reference>
<evidence type="ECO:0000256" key="10">
    <source>
        <dbReference type="ARBA" id="ARBA00022642"/>
    </source>
</evidence>
<sequence length="1012" mass="110577">MNRELRERLMELKKERNAIILAHYYQRDEVQEVADFRGDSFLLAQKAAQTDADVIVFCGVHFMGESAKILAPNKTVIIPDERAGCPMADMVNVEGLPIKASEHRSVLMITKKSLLESNTRYAQGGIAAVIAEDDSPAYHLQDTLIAGAGLCRSEAVEALVNEGPDGVKELIRLGTLFDLENGELALTQEGAHSHRRILHANGDATGYEIVRALAAQANEHPGVEVWDEHFVIDLITEQGECIGALVQKADGSQVFVKAEATVLCSGGAGQLYRYTTNPEVATADGVAMAYRAGAFVRDMEFIQFHPTSLCYPGAPRFLVSEAVRGEGAYLRNVKGERFMERYHAQLELAPRDIVARAIVRLIESIKNWLREDVGAGDVTTMRVGGGANHRFGLYDAVMIKDNHIKGAGGITEAVHRARAAIPHTMTIEVETENLEQVREALQAGADIIMLDNMHPDRMREAVALIREQAPHVKVEASGNVSLNTIRDVGNSNIVLGVYQGRELLHHFRLSTSRQSTVDEYGVLIYNLFHMSGISTRDIEGVIISSVVPPLVNVIEAMCEKYVGKKPLLVGPGIRTGLNLRYENPREVGADRIVNAVAAVEKYGGPLVVVDFGTATTFDCIDEKGNYLGGAIVPGIHIATEALYERASKLPRIELEKPKKVIGRNTIHAMQAGIIYGYAGQVDGIVERIREEMGAKPRVIATGGLAKLIAEETRSIDEVDPLLTLEGLRIVYERNRERAFAVQTTELVEELRRRHDTFPTATAAMGRTVTAAAIMGAMLKGEEKLTIQVKGDGPIGQVVADANAKGEVRGYVSNPHVHLPSNSMGKLDVAGAVGTEGFVNVTKDLGLKEPYRGSVPIISGELGEDFTYYFAKSEQTPSAVGVGVLVDTDNSVIVAGGFIVQLLPGLTDDEITVIEKAIGTMPQVTSLLDEGHGLEELLRRVLPDVQIMDEMDIHFHCECSRERVEKTLISLGQSEMEQLIEEEGQAEVVCQFCNEAYDFNKEQLETILEQAKN</sequence>
<dbReference type="Pfam" id="PF01430">
    <property type="entry name" value="HSP33"/>
    <property type="match status" value="1"/>
</dbReference>
<dbReference type="EC" id="1.4.3.16" evidence="7"/>
<dbReference type="NCBIfam" id="NF001033">
    <property type="entry name" value="PRK00114.1"/>
    <property type="match status" value="1"/>
</dbReference>
<evidence type="ECO:0000256" key="12">
    <source>
        <dbReference type="ARBA" id="ARBA00022679"/>
    </source>
</evidence>
<proteinExistence type="inferred from homology"/>
<dbReference type="InterPro" id="IPR036068">
    <property type="entry name" value="Nicotinate_pribotase-like_C"/>
</dbReference>
<dbReference type="Gene3D" id="3.30.420.40">
    <property type="match status" value="2"/>
</dbReference>
<evidence type="ECO:0000256" key="17">
    <source>
        <dbReference type="ARBA" id="ARBA00022840"/>
    </source>
</evidence>
<evidence type="ECO:0000313" key="25">
    <source>
        <dbReference type="EMBL" id="KAF4321236.1"/>
    </source>
</evidence>
<dbReference type="SUPFAM" id="SSF51690">
    <property type="entry name" value="Nicotinate/Quinolinate PRTase C-terminal domain-like"/>
    <property type="match status" value="1"/>
</dbReference>
<dbReference type="NCBIfam" id="NF009848">
    <property type="entry name" value="PRK13318.1-6"/>
    <property type="match status" value="1"/>
</dbReference>
<dbReference type="GO" id="GO:0034628">
    <property type="term" value="P:'de novo' NAD+ biosynthetic process from L-aspartate"/>
    <property type="evidence" value="ECO:0007669"/>
    <property type="project" value="TreeGrafter"/>
</dbReference>
<keyword evidence="11" id="KW-0328">Glycosyltransferase</keyword>
<dbReference type="PANTHER" id="PTHR42716">
    <property type="entry name" value="L-ASPARTATE OXIDASE"/>
    <property type="match status" value="1"/>
</dbReference>
<dbReference type="GO" id="GO:0004514">
    <property type="term" value="F:nicotinate-nucleotide diphosphorylase (carboxylating) activity"/>
    <property type="evidence" value="ECO:0007669"/>
    <property type="project" value="InterPro"/>
</dbReference>
<dbReference type="GO" id="GO:0008734">
    <property type="term" value="F:L-aspartate oxidase activity"/>
    <property type="evidence" value="ECO:0007669"/>
    <property type="project" value="UniProtKB-EC"/>
</dbReference>
<evidence type="ECO:0000256" key="6">
    <source>
        <dbReference type="ARBA" id="ARBA00009400"/>
    </source>
</evidence>
<reference evidence="25" key="1">
    <citation type="journal article" date="2015" name="Genom Data">
        <title>Draft genome sequences of Phytophthora kernoviae and Phytophthora ramorum lineage EU2 from Scotland.</title>
        <authorList>
            <person name="Sambles C."/>
            <person name="Schlenzig A."/>
            <person name="O'Neill P."/>
            <person name="Grant M."/>
            <person name="Studholme D.J."/>
        </authorList>
    </citation>
    <scope>NUCLEOTIDE SEQUENCE</scope>
    <source>
        <strain evidence="25">00238/432</strain>
    </source>
</reference>
<keyword evidence="17" id="KW-0067">ATP-binding</keyword>
<dbReference type="CDD" id="cd24015">
    <property type="entry name" value="ASKHA_NBD_PanK-III"/>
    <property type="match status" value="1"/>
</dbReference>
<dbReference type="HAMAP" id="MF_00117">
    <property type="entry name" value="HslO"/>
    <property type="match status" value="1"/>
</dbReference>
<dbReference type="GO" id="GO:0051082">
    <property type="term" value="F:unfolded protein binding"/>
    <property type="evidence" value="ECO:0007669"/>
    <property type="project" value="InterPro"/>
</dbReference>
<dbReference type="SUPFAM" id="SSF64397">
    <property type="entry name" value="Hsp33 domain"/>
    <property type="match status" value="1"/>
</dbReference>
<evidence type="ECO:0000256" key="16">
    <source>
        <dbReference type="ARBA" id="ARBA00022833"/>
    </source>
</evidence>
<dbReference type="SUPFAM" id="SSF56425">
    <property type="entry name" value="Succinate dehydrogenase/fumarate reductase flavoprotein, catalytic domain"/>
    <property type="match status" value="1"/>
</dbReference>
<dbReference type="UniPathway" id="UPA00253">
    <property type="reaction ID" value="UER00326"/>
</dbReference>
<evidence type="ECO:0000313" key="26">
    <source>
        <dbReference type="Proteomes" id="UP000702964"/>
    </source>
</evidence>
<dbReference type="InterPro" id="IPR000397">
    <property type="entry name" value="Heat_shock_Hsp33"/>
</dbReference>
<dbReference type="GO" id="GO:0004594">
    <property type="term" value="F:pantothenate kinase activity"/>
    <property type="evidence" value="ECO:0007669"/>
    <property type="project" value="InterPro"/>
</dbReference>
<dbReference type="SUPFAM" id="SSF142754">
    <property type="entry name" value="NadA-like"/>
    <property type="match status" value="1"/>
</dbReference>
<evidence type="ECO:0000256" key="8">
    <source>
        <dbReference type="ARBA" id="ARBA00022490"/>
    </source>
</evidence>
<dbReference type="EMBL" id="AOFI03000116">
    <property type="protein sequence ID" value="KAF4321236.1"/>
    <property type="molecule type" value="Genomic_DNA"/>
</dbReference>
<keyword evidence="15" id="KW-0274">FAD</keyword>
<evidence type="ECO:0000256" key="13">
    <source>
        <dbReference type="ARBA" id="ARBA00022741"/>
    </source>
</evidence>
<evidence type="ECO:0000256" key="20">
    <source>
        <dbReference type="ARBA" id="ARBA00023002"/>
    </source>
</evidence>
<dbReference type="InterPro" id="IPR004619">
    <property type="entry name" value="Type_III_PanK"/>
</dbReference>
<evidence type="ECO:0000256" key="22">
    <source>
        <dbReference type="ARBA" id="ARBA00023186"/>
    </source>
</evidence>
<dbReference type="InterPro" id="IPR016153">
    <property type="entry name" value="Heat_shock_Hsp33_N"/>
</dbReference>
<dbReference type="InterPro" id="IPR005288">
    <property type="entry name" value="NadB"/>
</dbReference>
<dbReference type="FunFam" id="3.20.20.70:FF:000030">
    <property type="entry name" value="Nicotinate-nucleotide pyrophosphorylase, carboxylating"/>
    <property type="match status" value="1"/>
</dbReference>
<dbReference type="InterPro" id="IPR027477">
    <property type="entry name" value="Succ_DH/fumarate_Rdtase_cat_sf"/>
</dbReference>
<dbReference type="InterPro" id="IPR036094">
    <property type="entry name" value="NadA_sf"/>
</dbReference>
<evidence type="ECO:0000256" key="7">
    <source>
        <dbReference type="ARBA" id="ARBA00012173"/>
    </source>
</evidence>
<dbReference type="PANTHER" id="PTHR42716:SF2">
    <property type="entry name" value="L-ASPARTATE OXIDASE, CHLOROPLASTIC"/>
    <property type="match status" value="1"/>
</dbReference>
<keyword evidence="10" id="KW-0662">Pyridine nucleotide biosynthesis</keyword>
<evidence type="ECO:0000256" key="5">
    <source>
        <dbReference type="ARBA" id="ARBA00008562"/>
    </source>
</evidence>
<evidence type="ECO:0000256" key="18">
    <source>
        <dbReference type="ARBA" id="ARBA00022958"/>
    </source>
</evidence>
<dbReference type="InterPro" id="IPR016154">
    <property type="entry name" value="Heat_shock_Hsp33_C"/>
</dbReference>
<evidence type="ECO:0000259" key="24">
    <source>
        <dbReference type="Pfam" id="PF00890"/>
    </source>
</evidence>
<name>A0A8J4SIH0_9STRA</name>
<protein>
    <recommendedName>
        <fullName evidence="7">L-aspartate oxidase</fullName>
        <ecNumber evidence="7">1.4.3.16</ecNumber>
    </recommendedName>
</protein>
<keyword evidence="8" id="KW-0963">Cytoplasm</keyword>
<evidence type="ECO:0000256" key="15">
    <source>
        <dbReference type="ARBA" id="ARBA00022827"/>
    </source>
</evidence>
<dbReference type="GO" id="GO:0006457">
    <property type="term" value="P:protein folding"/>
    <property type="evidence" value="ECO:0007669"/>
    <property type="project" value="InterPro"/>
</dbReference>
<dbReference type="SUPFAM" id="SSF51905">
    <property type="entry name" value="FAD/NAD(P)-binding domain"/>
    <property type="match status" value="1"/>
</dbReference>
<evidence type="ECO:0000256" key="21">
    <source>
        <dbReference type="ARBA" id="ARBA00023157"/>
    </source>
</evidence>
<keyword evidence="20" id="KW-0560">Oxidoreductase</keyword>
<comment type="cofactor">
    <cofactor evidence="1">
        <name>K(+)</name>
        <dbReference type="ChEBI" id="CHEBI:29103"/>
    </cofactor>
</comment>
<evidence type="ECO:0000256" key="1">
    <source>
        <dbReference type="ARBA" id="ARBA00001958"/>
    </source>
</evidence>
<organism evidence="25 26">
    <name type="scientific">Phytophthora kernoviae 00238/432</name>
    <dbReference type="NCBI Taxonomy" id="1284355"/>
    <lineage>
        <taxon>Eukaryota</taxon>
        <taxon>Sar</taxon>
        <taxon>Stramenopiles</taxon>
        <taxon>Oomycota</taxon>
        <taxon>Peronosporomycetes</taxon>
        <taxon>Peronosporales</taxon>
        <taxon>Peronosporaceae</taxon>
        <taxon>Phytophthora</taxon>
    </lineage>
</organism>
<dbReference type="Gene3D" id="3.50.50.60">
    <property type="entry name" value="FAD/NAD(P)-binding domain"/>
    <property type="match status" value="1"/>
</dbReference>
<dbReference type="Pfam" id="PF03309">
    <property type="entry name" value="Pan_kinase"/>
    <property type="match status" value="1"/>
</dbReference>
<dbReference type="Pfam" id="PF00890">
    <property type="entry name" value="FAD_binding_2"/>
    <property type="match status" value="1"/>
</dbReference>
<dbReference type="GO" id="GO:0015937">
    <property type="term" value="P:coenzyme A biosynthetic process"/>
    <property type="evidence" value="ECO:0007669"/>
    <property type="project" value="UniProtKB-KW"/>
</dbReference>
<comment type="pathway">
    <text evidence="4">Cofactor biosynthesis; NAD(+) biosynthesis; iminoaspartate from L-aspartate (oxidase route): step 1/1.</text>
</comment>
<dbReference type="GO" id="GO:0005524">
    <property type="term" value="F:ATP binding"/>
    <property type="evidence" value="ECO:0007669"/>
    <property type="project" value="UniProtKB-KW"/>
</dbReference>
<dbReference type="Gene3D" id="3.90.1280.10">
    <property type="entry name" value="HSP33 redox switch-like"/>
    <property type="match status" value="1"/>
</dbReference>
<dbReference type="InterPro" id="IPR036188">
    <property type="entry name" value="FAD/NAD-bd_sf"/>
</dbReference>
<keyword evidence="16" id="KW-0862">Zinc</keyword>
<keyword evidence="22" id="KW-0143">Chaperone</keyword>
<keyword evidence="14" id="KW-0418">Kinase</keyword>
<keyword evidence="21" id="KW-1015">Disulfide bond</keyword>